<keyword evidence="2" id="KW-1185">Reference proteome</keyword>
<name>A0A222ZEP0_9CAUD</name>
<accession>A0A222ZEP0</accession>
<protein>
    <submittedName>
        <fullName evidence="1">Minor tail protein</fullName>
    </submittedName>
</protein>
<dbReference type="RefSeq" id="YP_009610237.1">
    <property type="nucleotide sequence ID" value="NC_042002.1"/>
</dbReference>
<dbReference type="GeneID" id="40086333"/>
<dbReference type="Proteomes" id="UP000223767">
    <property type="component" value="Segment"/>
</dbReference>
<proteinExistence type="predicted"/>
<reference evidence="1 2" key="1">
    <citation type="submission" date="2017-05" db="EMBL/GenBank/DDBJ databases">
        <authorList>
            <person name="Abboud M."/>
            <person name="Acosta Y."/>
            <person name="Adams S."/>
            <person name="Aguirre J."/>
            <person name="Ahmadi O."/>
            <person name="Arena A."/>
            <person name="Bacatan J."/>
            <person name="Barua M."/>
            <person name="Basualdo M."/>
            <person name="Bidas A."/>
            <person name="Charles M."/>
            <person name="Crespo D."/>
            <person name="Dahduli S."/>
            <person name="Darwiche R."/>
            <person name="De V.F."/>
            <person name="Demetrio M."/>
            <person name="Doyles K."/>
            <person name="Elias T."/>
            <person name="Feghali T."/>
            <person name="Fleetwood D."/>
            <person name="Grant K."/>
            <person name="Grinberg M."/>
            <person name="Haddabeh W."/>
            <person name="Hamwi G."/>
            <person name="Hanf T."/>
            <person name="Hussain A."/>
            <person name="Jennis A."/>
            <person name="Kang K."/>
            <person name="Khalique A."/>
            <person name="Majkut N."/>
            <person name="Minto B."/>
            <person name="Monsen-Collar K."/>
            <person name="Mubarka N."/>
            <person name="Nasser G."/>
            <person name="Navarro C."/>
            <person name="Oleksy A."/>
            <person name="Patel N."/>
            <person name="Rana M."/>
            <person name="Sanchez D."/>
            <person name="Santrich A."/>
            <person name="Sarpong L."/>
            <person name="Sato-Balagot R."/>
            <person name="Singh R."/>
            <person name="Tiozon A."/>
            <person name="Tolentino-Uri K."/>
            <person name="Toyosi O."/>
            <person name="Vasquez K."/>
            <person name="Wright D."/>
            <person name="Zangeneh M."/>
            <person name="Stoner T.H."/>
            <person name="Garlena R.A."/>
            <person name="Russell D.A."/>
            <person name="Pope W.H."/>
            <person name="Jacobs-Sera D."/>
            <person name="Hatfull G.F."/>
        </authorList>
    </citation>
    <scope>NUCLEOTIDE SEQUENCE [LARGE SCALE GENOMIC DNA]</scope>
</reference>
<dbReference type="OrthoDB" id="29752at10239"/>
<sequence length="272" mass="29585">MIYGPDEGLLSVRLAGLRLHRPREAGRELFLEPDGLEGWDDGVDMRRDAVQVPQAHGAFDTPGYRDARNVVVHGRAWAATPRRLAELRAAVVGCLSDGGAGLLEVETAEEGKLSASVRLSAKPVWRRRGPVDAEWSLQLWAADPRKFGPARRFRVVVDESPVQAQDGVLLWHAGNAEGTPELVLRGDFPAGYRVHGPGGARFTVTEPLRPGQVHELDFGHGLLRVDGRFVMGKVTEAGVWTVPAGAEVPVRLERFGARGTGAADIRVKDTYI</sequence>
<evidence type="ECO:0000313" key="1">
    <source>
        <dbReference type="EMBL" id="ASR83187.1"/>
    </source>
</evidence>
<dbReference type="KEGG" id="vg:40086333"/>
<gene>
    <name evidence="1" type="primary">17</name>
    <name evidence="1" type="ORF">SEA_ABIDATRO_17</name>
</gene>
<evidence type="ECO:0000313" key="2">
    <source>
        <dbReference type="Proteomes" id="UP000223767"/>
    </source>
</evidence>
<dbReference type="EMBL" id="MF140397">
    <property type="protein sequence ID" value="ASR83187.1"/>
    <property type="molecule type" value="Genomic_DNA"/>
</dbReference>
<organism evidence="1 2">
    <name type="scientific">Arthrobacter phage Abidatro</name>
    <dbReference type="NCBI Taxonomy" id="2015853"/>
    <lineage>
        <taxon>Viruses</taxon>
        <taxon>Duplodnaviria</taxon>
        <taxon>Heunggongvirae</taxon>
        <taxon>Uroviricota</taxon>
        <taxon>Caudoviricetes</taxon>
        <taxon>Galaxyvirus</taxon>
        <taxon>Galaxyvirus abidatro</taxon>
    </lineage>
</organism>